<keyword evidence="3" id="KW-1185">Reference proteome</keyword>
<organism evidence="2 3">
    <name type="scientific">Pseudoalteromonas distincta</name>
    <dbReference type="NCBI Taxonomy" id="77608"/>
    <lineage>
        <taxon>Bacteria</taxon>
        <taxon>Pseudomonadati</taxon>
        <taxon>Pseudomonadota</taxon>
        <taxon>Gammaproteobacteria</taxon>
        <taxon>Alteromonadales</taxon>
        <taxon>Pseudoalteromonadaceae</taxon>
        <taxon>Pseudoalteromonas</taxon>
    </lineage>
</organism>
<gene>
    <name evidence="2" type="ORF">QDH73_04930</name>
</gene>
<keyword evidence="1" id="KW-1133">Transmembrane helix</keyword>
<accession>A0ABT9GBX6</accession>
<keyword evidence="1" id="KW-0472">Membrane</keyword>
<protein>
    <submittedName>
        <fullName evidence="2">Uncharacterized protein</fullName>
    </submittedName>
</protein>
<dbReference type="Proteomes" id="UP001242314">
    <property type="component" value="Unassembled WGS sequence"/>
</dbReference>
<name>A0ABT9GBX6_9GAMM</name>
<feature type="transmembrane region" description="Helical" evidence="1">
    <location>
        <begin position="12"/>
        <end position="31"/>
    </location>
</feature>
<evidence type="ECO:0000313" key="3">
    <source>
        <dbReference type="Proteomes" id="UP001242314"/>
    </source>
</evidence>
<feature type="transmembrane region" description="Helical" evidence="1">
    <location>
        <begin position="61"/>
        <end position="79"/>
    </location>
</feature>
<feature type="transmembrane region" description="Helical" evidence="1">
    <location>
        <begin position="37"/>
        <end position="54"/>
    </location>
</feature>
<sequence length="86" mass="9555">MDKLLEKIPFIIMFGFAATFAVIGFMGDGFIGGFKGWFGGVLLSLPIMIFIMILSSDVKWYLKFPSAIIGALLYLNYILGTFKGIF</sequence>
<comment type="caution">
    <text evidence="2">The sequence shown here is derived from an EMBL/GenBank/DDBJ whole genome shotgun (WGS) entry which is preliminary data.</text>
</comment>
<evidence type="ECO:0000313" key="2">
    <source>
        <dbReference type="EMBL" id="MDP4483382.1"/>
    </source>
</evidence>
<dbReference type="EMBL" id="JASGWX010000003">
    <property type="protein sequence ID" value="MDP4483382.1"/>
    <property type="molecule type" value="Genomic_DNA"/>
</dbReference>
<proteinExistence type="predicted"/>
<dbReference type="RefSeq" id="WP_039488691.1">
    <property type="nucleotide sequence ID" value="NZ_JASGWX010000003.1"/>
</dbReference>
<keyword evidence="1" id="KW-0812">Transmembrane</keyword>
<reference evidence="2 3" key="1">
    <citation type="submission" date="2023-04" db="EMBL/GenBank/DDBJ databases">
        <title>Novel Pseudoalteromonas species isolated from Pacific coral.</title>
        <authorList>
            <person name="Videau P."/>
            <person name="Shlafstein M.D."/>
            <person name="Oline D.K."/>
            <person name="Strangman W.K."/>
            <person name="Hahnke R.L."/>
            <person name="Saw J.H."/>
            <person name="Ushijima B."/>
        </authorList>
    </citation>
    <scope>NUCLEOTIDE SEQUENCE [LARGE SCALE GENOMIC DNA]</scope>
    <source>
        <strain evidence="2 3">LMG 14908</strain>
    </source>
</reference>
<evidence type="ECO:0000256" key="1">
    <source>
        <dbReference type="SAM" id="Phobius"/>
    </source>
</evidence>